<feature type="domain" description="Response regulatory" evidence="4">
    <location>
        <begin position="2"/>
        <end position="121"/>
    </location>
</feature>
<accession>A0ABP6V0U6</accession>
<dbReference type="Proteomes" id="UP001500301">
    <property type="component" value="Unassembled WGS sequence"/>
</dbReference>
<dbReference type="Pfam" id="PF00072">
    <property type="entry name" value="Response_reg"/>
    <property type="match status" value="1"/>
</dbReference>
<reference evidence="6" key="1">
    <citation type="journal article" date="2019" name="Int. J. Syst. Evol. Microbiol.">
        <title>The Global Catalogue of Microorganisms (GCM) 10K type strain sequencing project: providing services to taxonomists for standard genome sequencing and annotation.</title>
        <authorList>
            <consortium name="The Broad Institute Genomics Platform"/>
            <consortium name="The Broad Institute Genome Sequencing Center for Infectious Disease"/>
            <person name="Wu L."/>
            <person name="Ma J."/>
        </authorList>
    </citation>
    <scope>NUCLEOTIDE SEQUENCE [LARGE SCALE GENOMIC DNA]</scope>
    <source>
        <strain evidence="6">JCM 17460</strain>
    </source>
</reference>
<evidence type="ECO:0000313" key="6">
    <source>
        <dbReference type="Proteomes" id="UP001500301"/>
    </source>
</evidence>
<organism evidence="5 6">
    <name type="scientific">Nocardioides daeguensis</name>
    <dbReference type="NCBI Taxonomy" id="908359"/>
    <lineage>
        <taxon>Bacteria</taxon>
        <taxon>Bacillati</taxon>
        <taxon>Actinomycetota</taxon>
        <taxon>Actinomycetes</taxon>
        <taxon>Propionibacteriales</taxon>
        <taxon>Nocardioidaceae</taxon>
        <taxon>Nocardioides</taxon>
    </lineage>
</organism>
<dbReference type="RefSeq" id="WP_218233941.1">
    <property type="nucleotide sequence ID" value="NZ_BAABBB010000007.1"/>
</dbReference>
<evidence type="ECO:0000313" key="5">
    <source>
        <dbReference type="EMBL" id="GAA3525739.1"/>
    </source>
</evidence>
<comment type="caution">
    <text evidence="2">Lacks conserved residue(s) required for the propagation of feature annotation.</text>
</comment>
<protein>
    <submittedName>
        <fullName evidence="5">Response regulator transcription factor</fullName>
    </submittedName>
</protein>
<comment type="caution">
    <text evidence="5">The sequence shown here is derived from an EMBL/GenBank/DDBJ whole genome shotgun (WGS) entry which is preliminary data.</text>
</comment>
<evidence type="ECO:0000259" key="3">
    <source>
        <dbReference type="PROSITE" id="PS50043"/>
    </source>
</evidence>
<proteinExistence type="predicted"/>
<keyword evidence="6" id="KW-1185">Reference proteome</keyword>
<keyword evidence="1" id="KW-0238">DNA-binding</keyword>
<dbReference type="InterPro" id="IPR039420">
    <property type="entry name" value="WalR-like"/>
</dbReference>
<dbReference type="CDD" id="cd06170">
    <property type="entry name" value="LuxR_C_like"/>
    <property type="match status" value="1"/>
</dbReference>
<evidence type="ECO:0000259" key="4">
    <source>
        <dbReference type="PROSITE" id="PS50110"/>
    </source>
</evidence>
<dbReference type="PROSITE" id="PS50043">
    <property type="entry name" value="HTH_LUXR_2"/>
    <property type="match status" value="1"/>
</dbReference>
<sequence>MRIAVVDDHAVLADAVASALEDEGYIVRLISLSDVHATLASVLASTLRSAARMVLLEPSLGRVGNGLRLVRPLAASGTSVVVLTGTGDRLEWGEALLRGAKAVLPKTCQLADVVAAARAVRDEQPLMSAEERRELIDAALRERDEVRTIRARLDRLTRREAEVLAALMQGVQVRDIARSAYVSEVTVRTQVKRVLAKLQTTSQLAAVGAAYRVGWRPPDTDLAWPAAAG</sequence>
<name>A0ABP6V0U6_9ACTN</name>
<dbReference type="SMART" id="SM00448">
    <property type="entry name" value="REC"/>
    <property type="match status" value="1"/>
</dbReference>
<dbReference type="PANTHER" id="PTHR43214">
    <property type="entry name" value="TWO-COMPONENT RESPONSE REGULATOR"/>
    <property type="match status" value="1"/>
</dbReference>
<gene>
    <name evidence="5" type="ORF">GCM10022263_13100</name>
</gene>
<dbReference type="Pfam" id="PF00196">
    <property type="entry name" value="GerE"/>
    <property type="match status" value="1"/>
</dbReference>
<dbReference type="InterPro" id="IPR000792">
    <property type="entry name" value="Tscrpt_reg_LuxR_C"/>
</dbReference>
<dbReference type="PROSITE" id="PS50110">
    <property type="entry name" value="RESPONSE_REGULATORY"/>
    <property type="match status" value="1"/>
</dbReference>
<evidence type="ECO:0000256" key="2">
    <source>
        <dbReference type="PROSITE-ProRule" id="PRU00169"/>
    </source>
</evidence>
<feature type="domain" description="HTH luxR-type" evidence="3">
    <location>
        <begin position="149"/>
        <end position="214"/>
    </location>
</feature>
<evidence type="ECO:0000256" key="1">
    <source>
        <dbReference type="ARBA" id="ARBA00023125"/>
    </source>
</evidence>
<dbReference type="InterPro" id="IPR001789">
    <property type="entry name" value="Sig_transdc_resp-reg_receiver"/>
</dbReference>
<dbReference type="EMBL" id="BAABBB010000007">
    <property type="protein sequence ID" value="GAA3525739.1"/>
    <property type="molecule type" value="Genomic_DNA"/>
</dbReference>
<dbReference type="SMART" id="SM00421">
    <property type="entry name" value="HTH_LUXR"/>
    <property type="match status" value="1"/>
</dbReference>